<dbReference type="RefSeq" id="XP_013357054.1">
    <property type="nucleotide sequence ID" value="XM_013501600.1"/>
</dbReference>
<dbReference type="GeneID" id="25376956"/>
<protein>
    <recommendedName>
        <fullName evidence="2 5">Vacuolar protein sorting-associated protein 29</fullName>
    </recommendedName>
</protein>
<evidence type="ECO:0000256" key="4">
    <source>
        <dbReference type="ARBA" id="ARBA00022927"/>
    </source>
</evidence>
<dbReference type="GO" id="GO:0031410">
    <property type="term" value="C:cytoplasmic vesicle"/>
    <property type="evidence" value="ECO:0007669"/>
    <property type="project" value="UniProtKB-ARBA"/>
</dbReference>
<dbReference type="AlphaFoldDB" id="U6KCI2"/>
<reference evidence="7" key="2">
    <citation type="submission" date="2013-10" db="EMBL/GenBank/DDBJ databases">
        <authorList>
            <person name="Aslett M."/>
        </authorList>
    </citation>
    <scope>NUCLEOTIDE SEQUENCE [LARGE SCALE GENOMIC DNA]</scope>
    <source>
        <strain evidence="7">Houghton</strain>
    </source>
</reference>
<gene>
    <name evidence="7" type="ORF">EMH_0020560</name>
</gene>
<evidence type="ECO:0000313" key="7">
    <source>
        <dbReference type="EMBL" id="CDJ34491.1"/>
    </source>
</evidence>
<dbReference type="Gene3D" id="3.60.21.10">
    <property type="match status" value="1"/>
</dbReference>
<dbReference type="EMBL" id="HG686667">
    <property type="protein sequence ID" value="CDJ34491.1"/>
    <property type="molecule type" value="Genomic_DNA"/>
</dbReference>
<proteinExistence type="inferred from homology"/>
<dbReference type="GO" id="GO:0030904">
    <property type="term" value="C:retromer complex"/>
    <property type="evidence" value="ECO:0007669"/>
    <property type="project" value="InterPro"/>
</dbReference>
<dbReference type="FunFam" id="3.60.21.10:FF:000015">
    <property type="entry name" value="Vacuolar protein sorting-associated protein 29"/>
    <property type="match status" value="1"/>
</dbReference>
<keyword evidence="3" id="KW-0813">Transport</keyword>
<dbReference type="InterPro" id="IPR029052">
    <property type="entry name" value="Metallo-depent_PP-like"/>
</dbReference>
<sequence length="217" mass="24537">MAGNFTDFGDLVLIIGDFHVPQRAIDLPPCFKELLHTDKIRHVLCTGNVGSESMLEFLRGIAGSVHIVKGDMDEGMDFPEYKILQFGEFKVALLHGHQVVPWGDADALLQWQRRLDCDIVVSGHTHSNSVREVEGRFFINPGSATGAYQPWAPSPTPSFMLMALQGASVVLYIYEERDGKAEVVMMELSWLTRLRMLQQQALRQQQQQQQQQQEPGW</sequence>
<dbReference type="InterPro" id="IPR024654">
    <property type="entry name" value="Calcineurin-like_PHP_lpxH"/>
</dbReference>
<dbReference type="Proteomes" id="UP000030744">
    <property type="component" value="Unassembled WGS sequence"/>
</dbReference>
<organism evidence="7 8">
    <name type="scientific">Eimeria mitis</name>
    <dbReference type="NCBI Taxonomy" id="44415"/>
    <lineage>
        <taxon>Eukaryota</taxon>
        <taxon>Sar</taxon>
        <taxon>Alveolata</taxon>
        <taxon>Apicomplexa</taxon>
        <taxon>Conoidasida</taxon>
        <taxon>Coccidia</taxon>
        <taxon>Eucoccidiorida</taxon>
        <taxon>Eimeriorina</taxon>
        <taxon>Eimeriidae</taxon>
        <taxon>Eimeria</taxon>
    </lineage>
</organism>
<dbReference type="InterPro" id="IPR028661">
    <property type="entry name" value="Vps29"/>
</dbReference>
<accession>U6KCI2</accession>
<dbReference type="PANTHER" id="PTHR11124">
    <property type="entry name" value="VACUOLAR SORTING PROTEIN VPS29"/>
    <property type="match status" value="1"/>
</dbReference>
<keyword evidence="8" id="KW-1185">Reference proteome</keyword>
<dbReference type="GO" id="GO:0042147">
    <property type="term" value="P:retrograde transport, endosome to Golgi"/>
    <property type="evidence" value="ECO:0007669"/>
    <property type="project" value="InterPro"/>
</dbReference>
<dbReference type="OrthoDB" id="10258130at2759"/>
<evidence type="ECO:0000256" key="1">
    <source>
        <dbReference type="ARBA" id="ARBA00005945"/>
    </source>
</evidence>
<dbReference type="VEuPathDB" id="ToxoDB:EMH_0020560"/>
<evidence type="ECO:0000256" key="2">
    <source>
        <dbReference type="ARBA" id="ARBA00017767"/>
    </source>
</evidence>
<name>U6KCI2_9EIME</name>
<dbReference type="SUPFAM" id="SSF56300">
    <property type="entry name" value="Metallo-dependent phosphatases"/>
    <property type="match status" value="1"/>
</dbReference>
<dbReference type="Pfam" id="PF12850">
    <property type="entry name" value="Metallophos_2"/>
    <property type="match status" value="1"/>
</dbReference>
<reference evidence="7" key="1">
    <citation type="submission" date="2013-10" db="EMBL/GenBank/DDBJ databases">
        <title>Genomic analysis of the causative agents of coccidiosis in chickens.</title>
        <authorList>
            <person name="Reid A.J."/>
            <person name="Blake D."/>
            <person name="Billington K."/>
            <person name="Browne H."/>
            <person name="Dunn M."/>
            <person name="Hung S."/>
            <person name="Kawahara F."/>
            <person name="Miranda-Saavedra D."/>
            <person name="Mourier T."/>
            <person name="Nagra H."/>
            <person name="Otto T.D."/>
            <person name="Rawlings N."/>
            <person name="Sanchez A."/>
            <person name="Sanders M."/>
            <person name="Subramaniam C."/>
            <person name="Tay Y."/>
            <person name="Dear P."/>
            <person name="Doerig C."/>
            <person name="Gruber A."/>
            <person name="Parkinson J."/>
            <person name="Shirley M."/>
            <person name="Wan K.L."/>
            <person name="Berriman M."/>
            <person name="Tomley F."/>
            <person name="Pain A."/>
        </authorList>
    </citation>
    <scope>NUCLEOTIDE SEQUENCE [LARGE SCALE GENOMIC DNA]</scope>
    <source>
        <strain evidence="7">Houghton</strain>
    </source>
</reference>
<keyword evidence="4" id="KW-0653">Protein transport</keyword>
<dbReference type="CDD" id="cd07394">
    <property type="entry name" value="MPP_Vps29"/>
    <property type="match status" value="1"/>
</dbReference>
<evidence type="ECO:0000259" key="6">
    <source>
        <dbReference type="Pfam" id="PF12850"/>
    </source>
</evidence>
<dbReference type="NCBIfam" id="TIGR00040">
    <property type="entry name" value="yfcE"/>
    <property type="match status" value="1"/>
</dbReference>
<dbReference type="GO" id="GO:0015031">
    <property type="term" value="P:protein transport"/>
    <property type="evidence" value="ECO:0007669"/>
    <property type="project" value="UniProtKB-KW"/>
</dbReference>
<evidence type="ECO:0000256" key="5">
    <source>
        <dbReference type="RuleBase" id="RU362040"/>
    </source>
</evidence>
<feature type="domain" description="Calcineurin-like phosphoesterase" evidence="6">
    <location>
        <begin position="12"/>
        <end position="162"/>
    </location>
</feature>
<comment type="similarity">
    <text evidence="1 5">Belongs to the VPS29 family.</text>
</comment>
<evidence type="ECO:0000256" key="3">
    <source>
        <dbReference type="ARBA" id="ARBA00022448"/>
    </source>
</evidence>
<dbReference type="InterPro" id="IPR000979">
    <property type="entry name" value="Phosphodiesterase_MJ0936/Vps29"/>
</dbReference>
<evidence type="ECO:0000313" key="8">
    <source>
        <dbReference type="Proteomes" id="UP000030744"/>
    </source>
</evidence>
<dbReference type="GO" id="GO:0005829">
    <property type="term" value="C:cytosol"/>
    <property type="evidence" value="ECO:0007669"/>
    <property type="project" value="GOC"/>
</dbReference>